<organism evidence="13 14">
    <name type="scientific">Paragonimus westermani</name>
    <dbReference type="NCBI Taxonomy" id="34504"/>
    <lineage>
        <taxon>Eukaryota</taxon>
        <taxon>Metazoa</taxon>
        <taxon>Spiralia</taxon>
        <taxon>Lophotrochozoa</taxon>
        <taxon>Platyhelminthes</taxon>
        <taxon>Trematoda</taxon>
        <taxon>Digenea</taxon>
        <taxon>Plagiorchiida</taxon>
        <taxon>Troglotremata</taxon>
        <taxon>Troglotrematidae</taxon>
        <taxon>Paragonimus</taxon>
    </lineage>
</organism>
<keyword evidence="2" id="KW-0547">Nucleotide-binding</keyword>
<dbReference type="Pfam" id="PF00270">
    <property type="entry name" value="DEAD"/>
    <property type="match status" value="1"/>
</dbReference>
<proteinExistence type="inferred from homology"/>
<dbReference type="GO" id="GO:0016787">
    <property type="term" value="F:hydrolase activity"/>
    <property type="evidence" value="ECO:0007669"/>
    <property type="project" value="UniProtKB-KW"/>
</dbReference>
<evidence type="ECO:0000256" key="4">
    <source>
        <dbReference type="ARBA" id="ARBA00022806"/>
    </source>
</evidence>
<keyword evidence="3" id="KW-0378">Hydrolase</keyword>
<dbReference type="PROSITE" id="PS51194">
    <property type="entry name" value="HELICASE_CTER"/>
    <property type="match status" value="1"/>
</dbReference>
<evidence type="ECO:0000256" key="2">
    <source>
        <dbReference type="ARBA" id="ARBA00022741"/>
    </source>
</evidence>
<sequence length="1010" mass="112503">MASESPENIILQVLHSSFKLKSFRTTLQERAIHCVYSRQHDAFISMPTGSGKSLCFQLPAVCHPGVALVVSPLLALINDQLAHLQLLGIHATTINSRLSDSQRRKIIDLFVTTSPHSQHYPKLLYVTPEQMQTAAFSSMAKTLFTNKAISYFVIDEAHCVSEWGHDFRPAYLCLGKARQDLFPGVPCVALTATATKRVQEDIIKNLKLGCSGSSHEMVSKPLGFRTFKCGVFRANLFYDVSFADLHPNAYEDAFQYACACLSWSGSREVSWDQIGSGIIYCRTRSDCESMASCLTNRGLPTRAYHAGFSKTERESVQVDWSAGVFPVVAATISFGMGVDRANVRFVFHWTLPKSLAAYYQESGRAGRDGEKAYCRIYYTTQERNTVTFLTKQPASARGKRDSNLEHRKADLDQMINYVESVICRHRQFADYFKDDPPDCGNRCDVCVNRNLVVTNLTAFRNLAWKYTVEMSGEVNSNFYDDDDEKASPSELEANERNARQSVIEEEFRKRRQAAEAENLKSSWSAAPDHTHVLNPDDRSLTGITGRARDQTLQLLMTAIRTHFPDKDDIEVAQLCSAAEFELFRESKVAAMYRTRMARLITLVRRPNTTPEIAWDAVLSKAKRSSASSSAPVEANKRNGNIPVRTDHLNESKLSAYPLSNISGTKVKTENPSCPPIGRVKSSPQTCQDQSQWPFSSPTVAVKPEPVLPEVAYESLSRVSAIPLSSASAGGDHNSKRELECDDSSKKGMPHSDVELQHERPRELKRSSDSKYNDSSSKRFRELRTEDKKDPTSCTQKSTAVLQLPVEKRCSNASESSCSGSLKTELQTPDLPKSDPCTSTNGYTSSQRLVYFWERQNDPSIAPCTSSTEGSPLPLTCVPRTTDQSESVVQKPNARSIARIPASLESVDFKSSTASSADRSERATQVAKRVVASLSRPFAKGKFMSKDVFKKVAKQLTHCILVEPKLCDAKVLEKVDAACDRLVRSAKVSPISSPQDLDWDAIRHYLHEIQI</sequence>
<evidence type="ECO:0000256" key="9">
    <source>
        <dbReference type="ARBA" id="ARBA00034808"/>
    </source>
</evidence>
<dbReference type="PROSITE" id="PS51192">
    <property type="entry name" value="HELICASE_ATP_BIND_1"/>
    <property type="match status" value="1"/>
</dbReference>
<protein>
    <recommendedName>
        <fullName evidence="9">DNA 3'-5' helicase</fullName>
        <ecNumber evidence="9">5.6.2.4</ecNumber>
    </recommendedName>
</protein>
<dbReference type="InterPro" id="IPR032284">
    <property type="entry name" value="RecQ_Zn-bd"/>
</dbReference>
<dbReference type="Proteomes" id="UP000699462">
    <property type="component" value="Unassembled WGS sequence"/>
</dbReference>
<reference evidence="13 14" key="1">
    <citation type="submission" date="2019-07" db="EMBL/GenBank/DDBJ databases">
        <title>Annotation for the trematode Paragonimus westermani.</title>
        <authorList>
            <person name="Choi Y.-J."/>
        </authorList>
    </citation>
    <scope>NUCLEOTIDE SEQUENCE [LARGE SCALE GENOMIC DNA]</scope>
    <source>
        <strain evidence="13">180907_Pwestermani</strain>
    </source>
</reference>
<evidence type="ECO:0000259" key="12">
    <source>
        <dbReference type="PROSITE" id="PS51194"/>
    </source>
</evidence>
<dbReference type="SUPFAM" id="SSF52540">
    <property type="entry name" value="P-loop containing nucleoside triphosphate hydrolases"/>
    <property type="match status" value="1"/>
</dbReference>
<evidence type="ECO:0000259" key="11">
    <source>
        <dbReference type="PROSITE" id="PS51192"/>
    </source>
</evidence>
<dbReference type="CDD" id="cd17920">
    <property type="entry name" value="DEXHc_RecQ"/>
    <property type="match status" value="1"/>
</dbReference>
<feature type="compositionally biased region" description="Polar residues" evidence="10">
    <location>
        <begin position="662"/>
        <end position="671"/>
    </location>
</feature>
<dbReference type="GO" id="GO:0005634">
    <property type="term" value="C:nucleus"/>
    <property type="evidence" value="ECO:0007669"/>
    <property type="project" value="TreeGrafter"/>
</dbReference>
<dbReference type="InterPro" id="IPR004589">
    <property type="entry name" value="DNA_helicase_ATP-dep_RecQ"/>
</dbReference>
<dbReference type="FunFam" id="3.40.50.300:FF:001389">
    <property type="entry name" value="ATP-dependent DNA helicase RecQ"/>
    <property type="match status" value="1"/>
</dbReference>
<feature type="region of interest" description="Disordered" evidence="10">
    <location>
        <begin position="478"/>
        <end position="498"/>
    </location>
</feature>
<dbReference type="GO" id="GO:0000724">
    <property type="term" value="P:double-strand break repair via homologous recombination"/>
    <property type="evidence" value="ECO:0007669"/>
    <property type="project" value="TreeGrafter"/>
</dbReference>
<comment type="similarity">
    <text evidence="1">Belongs to the helicase family. RecQ subfamily.</text>
</comment>
<keyword evidence="6" id="KW-0238">DNA-binding</keyword>
<keyword evidence="4" id="KW-0347">Helicase</keyword>
<evidence type="ECO:0000256" key="7">
    <source>
        <dbReference type="ARBA" id="ARBA00023242"/>
    </source>
</evidence>
<dbReference type="Pfam" id="PF00271">
    <property type="entry name" value="Helicase_C"/>
    <property type="match status" value="1"/>
</dbReference>
<feature type="compositionally biased region" description="Low complexity" evidence="10">
    <location>
        <begin position="811"/>
        <end position="820"/>
    </location>
</feature>
<gene>
    <name evidence="13" type="ORF">P879_04838</name>
</gene>
<comment type="caution">
    <text evidence="13">The sequence shown here is derived from an EMBL/GenBank/DDBJ whole genome shotgun (WGS) entry which is preliminary data.</text>
</comment>
<evidence type="ECO:0000256" key="10">
    <source>
        <dbReference type="SAM" id="MobiDB-lite"/>
    </source>
</evidence>
<dbReference type="Gene3D" id="3.40.50.300">
    <property type="entry name" value="P-loop containing nucleotide triphosphate hydrolases"/>
    <property type="match status" value="2"/>
</dbReference>
<evidence type="ECO:0000256" key="6">
    <source>
        <dbReference type="ARBA" id="ARBA00023125"/>
    </source>
</evidence>
<feature type="domain" description="Helicase ATP-binding" evidence="11">
    <location>
        <begin position="33"/>
        <end position="212"/>
    </location>
</feature>
<feature type="region of interest" description="Disordered" evidence="10">
    <location>
        <begin position="662"/>
        <end position="700"/>
    </location>
</feature>
<feature type="compositionally biased region" description="Basic and acidic residues" evidence="10">
    <location>
        <begin position="732"/>
        <end position="790"/>
    </location>
</feature>
<dbReference type="EC" id="5.6.2.4" evidence="9"/>
<comment type="catalytic activity">
    <reaction evidence="8">
        <text>Couples ATP hydrolysis with the unwinding of duplex DNA by translocating in the 3'-5' direction.</text>
        <dbReference type="EC" id="5.6.2.4"/>
    </reaction>
</comment>
<dbReference type="InterPro" id="IPR014001">
    <property type="entry name" value="Helicase_ATP-bd"/>
</dbReference>
<dbReference type="Pfam" id="PF16124">
    <property type="entry name" value="RecQ_Zn_bind"/>
    <property type="match status" value="1"/>
</dbReference>
<dbReference type="SMART" id="SM00487">
    <property type="entry name" value="DEXDc"/>
    <property type="match status" value="1"/>
</dbReference>
<dbReference type="InterPro" id="IPR027417">
    <property type="entry name" value="P-loop_NTPase"/>
</dbReference>
<dbReference type="InterPro" id="IPR001650">
    <property type="entry name" value="Helicase_C-like"/>
</dbReference>
<dbReference type="GO" id="GO:0005737">
    <property type="term" value="C:cytoplasm"/>
    <property type="evidence" value="ECO:0007669"/>
    <property type="project" value="TreeGrafter"/>
</dbReference>
<dbReference type="EMBL" id="JTDF01021655">
    <property type="protein sequence ID" value="KAF8561558.1"/>
    <property type="molecule type" value="Genomic_DNA"/>
</dbReference>
<feature type="compositionally biased region" description="Polar residues" evidence="10">
    <location>
        <begin position="681"/>
        <end position="698"/>
    </location>
</feature>
<feature type="domain" description="Helicase C-terminal" evidence="12">
    <location>
        <begin position="266"/>
        <end position="412"/>
    </location>
</feature>
<feature type="region of interest" description="Disordered" evidence="10">
    <location>
        <begin position="811"/>
        <end position="839"/>
    </location>
</feature>
<dbReference type="GO" id="GO:0043138">
    <property type="term" value="F:3'-5' DNA helicase activity"/>
    <property type="evidence" value="ECO:0007669"/>
    <property type="project" value="UniProtKB-EC"/>
</dbReference>
<evidence type="ECO:0000256" key="5">
    <source>
        <dbReference type="ARBA" id="ARBA00022840"/>
    </source>
</evidence>
<dbReference type="GO" id="GO:0009378">
    <property type="term" value="F:four-way junction helicase activity"/>
    <property type="evidence" value="ECO:0007669"/>
    <property type="project" value="TreeGrafter"/>
</dbReference>
<keyword evidence="14" id="KW-1185">Reference proteome</keyword>
<dbReference type="SMART" id="SM00490">
    <property type="entry name" value="HELICc"/>
    <property type="match status" value="1"/>
</dbReference>
<evidence type="ECO:0000313" key="13">
    <source>
        <dbReference type="EMBL" id="KAF8561558.1"/>
    </source>
</evidence>
<evidence type="ECO:0000313" key="14">
    <source>
        <dbReference type="Proteomes" id="UP000699462"/>
    </source>
</evidence>
<dbReference type="OrthoDB" id="10261556at2759"/>
<dbReference type="PANTHER" id="PTHR13710:SF152">
    <property type="entry name" value="ATP-DEPENDENT DNA HELICASE Q5"/>
    <property type="match status" value="1"/>
</dbReference>
<keyword evidence="7" id="KW-0539">Nucleus</keyword>
<dbReference type="GO" id="GO:0003677">
    <property type="term" value="F:DNA binding"/>
    <property type="evidence" value="ECO:0007669"/>
    <property type="project" value="UniProtKB-KW"/>
</dbReference>
<evidence type="ECO:0000256" key="3">
    <source>
        <dbReference type="ARBA" id="ARBA00022801"/>
    </source>
</evidence>
<keyword evidence="5" id="KW-0067">ATP-binding</keyword>
<dbReference type="GO" id="GO:0005524">
    <property type="term" value="F:ATP binding"/>
    <property type="evidence" value="ECO:0007669"/>
    <property type="project" value="UniProtKB-KW"/>
</dbReference>
<evidence type="ECO:0000256" key="1">
    <source>
        <dbReference type="ARBA" id="ARBA00005446"/>
    </source>
</evidence>
<feature type="region of interest" description="Disordered" evidence="10">
    <location>
        <begin position="625"/>
        <end position="644"/>
    </location>
</feature>
<dbReference type="AlphaFoldDB" id="A0A8T0D4A3"/>
<evidence type="ECO:0000256" key="8">
    <source>
        <dbReference type="ARBA" id="ARBA00034617"/>
    </source>
</evidence>
<name>A0A8T0D4A3_9TREM</name>
<dbReference type="InterPro" id="IPR002464">
    <property type="entry name" value="DNA/RNA_helicase_DEAH_CS"/>
</dbReference>
<dbReference type="GO" id="GO:0005694">
    <property type="term" value="C:chromosome"/>
    <property type="evidence" value="ECO:0007669"/>
    <property type="project" value="TreeGrafter"/>
</dbReference>
<dbReference type="PROSITE" id="PS00690">
    <property type="entry name" value="DEAH_ATP_HELICASE"/>
    <property type="match status" value="1"/>
</dbReference>
<dbReference type="PANTHER" id="PTHR13710">
    <property type="entry name" value="DNA HELICASE RECQ FAMILY MEMBER"/>
    <property type="match status" value="1"/>
</dbReference>
<accession>A0A8T0D4A3</accession>
<dbReference type="NCBIfam" id="TIGR00614">
    <property type="entry name" value="recQ_fam"/>
    <property type="match status" value="1"/>
</dbReference>
<dbReference type="InterPro" id="IPR011545">
    <property type="entry name" value="DEAD/DEAH_box_helicase_dom"/>
</dbReference>
<feature type="region of interest" description="Disordered" evidence="10">
    <location>
        <begin position="724"/>
        <end position="796"/>
    </location>
</feature>